<feature type="repeat" description="ARM" evidence="4">
    <location>
        <begin position="425"/>
        <end position="470"/>
    </location>
</feature>
<dbReference type="GO" id="GO:0016567">
    <property type="term" value="P:protein ubiquitination"/>
    <property type="evidence" value="ECO:0007669"/>
    <property type="project" value="InterPro"/>
</dbReference>
<dbReference type="Gene3D" id="3.30.40.10">
    <property type="entry name" value="Zinc/RING finger domain, C3HC4 (zinc finger)"/>
    <property type="match status" value="1"/>
</dbReference>
<protein>
    <recommendedName>
        <fullName evidence="2">RING-type E3 ubiquitin transferase</fullName>
        <ecNumber evidence="2">2.3.2.27</ecNumber>
    </recommendedName>
</protein>
<accession>A0A9P1FT65</accession>
<dbReference type="Pfam" id="PF04564">
    <property type="entry name" value="U-box"/>
    <property type="match status" value="1"/>
</dbReference>
<feature type="repeat" description="ARM" evidence="4">
    <location>
        <begin position="470"/>
        <end position="512"/>
    </location>
</feature>
<gene>
    <name evidence="7" type="ORF">C1SCF055_LOCUS12936</name>
</gene>
<dbReference type="PANTHER" id="PTHR23315">
    <property type="entry name" value="U BOX DOMAIN-CONTAINING"/>
    <property type="match status" value="1"/>
</dbReference>
<feature type="repeat" description="ARM" evidence="4">
    <location>
        <begin position="341"/>
        <end position="368"/>
    </location>
</feature>
<dbReference type="GO" id="GO:0061630">
    <property type="term" value="F:ubiquitin protein ligase activity"/>
    <property type="evidence" value="ECO:0007669"/>
    <property type="project" value="UniProtKB-EC"/>
</dbReference>
<dbReference type="SMART" id="SM00567">
    <property type="entry name" value="EZ_HEAT"/>
    <property type="match status" value="3"/>
</dbReference>
<sequence>MEDPVVCADGHSYERAFIQKWLALGKRSSPKTNMSLAHTTLIPNLNLRSIIESIKIRMPAIQSEQIKSIKEMQDLEAIVRSLMEDQGKLAVTCIDSQRPPGTTTGTTGSAGPGGPGAPYDAPAPPPPPVGAPLTQPIPVVLNLLKHDSKEVCERALGLIDALVASNPLHRDAVWHNGGIPLVVTMLKDGPPEQLQRACSLLQTLSSQREAQMAVAWAGAIPILVQHLNHDLSRVRVEAARALWSLAQNNMDNQTSILQQDGLRRLVALLQGAAEAQEPALLLLLALSQGHEQQDNITRAGAIPPLIGLLDRIELRELAAAVLAKLAHEHEDNQSAIGAATGAVPKLIKLLSDESPSIRETSAGLLHALVAGGHGKNVMSISRSGGIRPSLELLKDQNPGTREDATGLLSILATNADNRAVIAKMGAIPLLIDVVNDTDHVAPAARKHAATALGNLAVMNSSNKEAIGQSGGIHALVNLLSDGDALVRERAASALGTLCVLSDQNKSWMVEAGAIPLLVELLKDEISKKPAVVVLRSLAEENEVHRRTIKERCAEGDLAALLKL</sequence>
<dbReference type="InterPro" id="IPR011989">
    <property type="entry name" value="ARM-like"/>
</dbReference>
<dbReference type="EC" id="2.3.2.27" evidence="2"/>
<reference evidence="7" key="1">
    <citation type="submission" date="2022-10" db="EMBL/GenBank/DDBJ databases">
        <authorList>
            <person name="Chen Y."/>
            <person name="Dougan E. K."/>
            <person name="Chan C."/>
            <person name="Rhodes N."/>
            <person name="Thang M."/>
        </authorList>
    </citation>
    <scope>NUCLEOTIDE SEQUENCE</scope>
</reference>
<name>A0A9P1FT65_9DINO</name>
<dbReference type="PROSITE" id="PS50176">
    <property type="entry name" value="ARM_REPEAT"/>
    <property type="match status" value="4"/>
</dbReference>
<dbReference type="SUPFAM" id="SSF48371">
    <property type="entry name" value="ARM repeat"/>
    <property type="match status" value="1"/>
</dbReference>
<proteinExistence type="predicted"/>
<dbReference type="SMART" id="SM00185">
    <property type="entry name" value="ARM"/>
    <property type="match status" value="9"/>
</dbReference>
<dbReference type="Gene3D" id="1.25.10.10">
    <property type="entry name" value="Leucine-rich Repeat Variant"/>
    <property type="match status" value="3"/>
</dbReference>
<evidence type="ECO:0000313" key="9">
    <source>
        <dbReference type="EMBL" id="CAL4772804.1"/>
    </source>
</evidence>
<evidence type="ECO:0000256" key="1">
    <source>
        <dbReference type="ARBA" id="ARBA00000900"/>
    </source>
</evidence>
<dbReference type="Proteomes" id="UP001152797">
    <property type="component" value="Unassembled WGS sequence"/>
</dbReference>
<dbReference type="EMBL" id="CAMXCT010000995">
    <property type="protein sequence ID" value="CAI3985492.1"/>
    <property type="molecule type" value="Genomic_DNA"/>
</dbReference>
<dbReference type="InterPro" id="IPR016024">
    <property type="entry name" value="ARM-type_fold"/>
</dbReference>
<dbReference type="SMART" id="SM00504">
    <property type="entry name" value="Ubox"/>
    <property type="match status" value="1"/>
</dbReference>
<evidence type="ECO:0000256" key="5">
    <source>
        <dbReference type="SAM" id="MobiDB-lite"/>
    </source>
</evidence>
<evidence type="ECO:0000313" key="7">
    <source>
        <dbReference type="EMBL" id="CAI3985492.1"/>
    </source>
</evidence>
<feature type="region of interest" description="Disordered" evidence="5">
    <location>
        <begin position="93"/>
        <end position="130"/>
    </location>
</feature>
<feature type="domain" description="U-box" evidence="6">
    <location>
        <begin position="1"/>
        <end position="61"/>
    </location>
</feature>
<dbReference type="PROSITE" id="PS51698">
    <property type="entry name" value="U_BOX"/>
    <property type="match status" value="1"/>
</dbReference>
<dbReference type="AlphaFoldDB" id="A0A9P1FT65"/>
<comment type="caution">
    <text evidence="7">The sequence shown here is derived from an EMBL/GenBank/DDBJ whole genome shotgun (WGS) entry which is preliminary data.</text>
</comment>
<organism evidence="7">
    <name type="scientific">Cladocopium goreaui</name>
    <dbReference type="NCBI Taxonomy" id="2562237"/>
    <lineage>
        <taxon>Eukaryota</taxon>
        <taxon>Sar</taxon>
        <taxon>Alveolata</taxon>
        <taxon>Dinophyceae</taxon>
        <taxon>Suessiales</taxon>
        <taxon>Symbiodiniaceae</taxon>
        <taxon>Cladocopium</taxon>
    </lineage>
</organism>
<dbReference type="CDD" id="cd16655">
    <property type="entry name" value="RING-Ubox_WDSUB1-like"/>
    <property type="match status" value="1"/>
</dbReference>
<reference evidence="8" key="2">
    <citation type="submission" date="2024-04" db="EMBL/GenBank/DDBJ databases">
        <authorList>
            <person name="Chen Y."/>
            <person name="Shah S."/>
            <person name="Dougan E. K."/>
            <person name="Thang M."/>
            <person name="Chan C."/>
        </authorList>
    </citation>
    <scope>NUCLEOTIDE SEQUENCE [LARGE SCALE GENOMIC DNA]</scope>
</reference>
<feature type="compositionally biased region" description="Pro residues" evidence="5">
    <location>
        <begin position="121"/>
        <end position="130"/>
    </location>
</feature>
<keyword evidence="9" id="KW-0808">Transferase</keyword>
<dbReference type="InterPro" id="IPR000225">
    <property type="entry name" value="Armadillo"/>
</dbReference>
<dbReference type="EMBL" id="CAMXCT030000995">
    <property type="protein sequence ID" value="CAL4772804.1"/>
    <property type="molecule type" value="Genomic_DNA"/>
</dbReference>
<evidence type="ECO:0000256" key="4">
    <source>
        <dbReference type="PROSITE-ProRule" id="PRU00259"/>
    </source>
</evidence>
<dbReference type="InterPro" id="IPR003613">
    <property type="entry name" value="Ubox_domain"/>
</dbReference>
<dbReference type="Pfam" id="PF02985">
    <property type="entry name" value="HEAT"/>
    <property type="match status" value="1"/>
</dbReference>
<dbReference type="SUPFAM" id="SSF57850">
    <property type="entry name" value="RING/U-box"/>
    <property type="match status" value="1"/>
</dbReference>
<dbReference type="EMBL" id="CAMXCT020000995">
    <property type="protein sequence ID" value="CAL1138867.1"/>
    <property type="molecule type" value="Genomic_DNA"/>
</dbReference>
<comment type="catalytic activity">
    <reaction evidence="1">
        <text>S-ubiquitinyl-[E2 ubiquitin-conjugating enzyme]-L-cysteine + [acceptor protein]-L-lysine = [E2 ubiquitin-conjugating enzyme]-L-cysteine + N(6)-ubiquitinyl-[acceptor protein]-L-lysine.</text>
        <dbReference type="EC" id="2.3.2.27"/>
    </reaction>
</comment>
<dbReference type="InterPro" id="IPR000357">
    <property type="entry name" value="HEAT"/>
</dbReference>
<keyword evidence="10" id="KW-1185">Reference proteome</keyword>
<dbReference type="PANTHER" id="PTHR23315:SF7">
    <property type="entry name" value="U-BOX DOMAIN-CONTAINING PROTEIN 4"/>
    <property type="match status" value="1"/>
</dbReference>
<evidence type="ECO:0000259" key="6">
    <source>
        <dbReference type="PROSITE" id="PS51698"/>
    </source>
</evidence>
<dbReference type="OrthoDB" id="7537227at2759"/>
<evidence type="ECO:0000313" key="8">
    <source>
        <dbReference type="EMBL" id="CAL1138867.1"/>
    </source>
</evidence>
<feature type="repeat" description="ARM" evidence="4">
    <location>
        <begin position="300"/>
        <end position="340"/>
    </location>
</feature>
<dbReference type="InterPro" id="IPR004155">
    <property type="entry name" value="PBS_lyase_HEAT"/>
</dbReference>
<evidence type="ECO:0000256" key="3">
    <source>
        <dbReference type="ARBA" id="ARBA00022737"/>
    </source>
</evidence>
<evidence type="ECO:0000256" key="2">
    <source>
        <dbReference type="ARBA" id="ARBA00012483"/>
    </source>
</evidence>
<dbReference type="InterPro" id="IPR013083">
    <property type="entry name" value="Znf_RING/FYVE/PHD"/>
</dbReference>
<keyword evidence="3" id="KW-0677">Repeat</keyword>
<dbReference type="Pfam" id="PF00514">
    <property type="entry name" value="Arm"/>
    <property type="match status" value="4"/>
</dbReference>
<evidence type="ECO:0000313" key="10">
    <source>
        <dbReference type="Proteomes" id="UP001152797"/>
    </source>
</evidence>